<gene>
    <name evidence="1" type="ORF">HNY73_007515</name>
</gene>
<reference evidence="1" key="1">
    <citation type="journal article" date="2020" name="bioRxiv">
        <title>Chromosome-level reference genome of the European wasp spider Argiope bruennichi: a resource for studies on range expansion and evolutionary adaptation.</title>
        <authorList>
            <person name="Sheffer M.M."/>
            <person name="Hoppe A."/>
            <person name="Krehenwinkel H."/>
            <person name="Uhl G."/>
            <person name="Kuss A.W."/>
            <person name="Jensen L."/>
            <person name="Jensen C."/>
            <person name="Gillespie R.G."/>
            <person name="Hoff K.J."/>
            <person name="Prost S."/>
        </authorList>
    </citation>
    <scope>NUCLEOTIDE SEQUENCE</scope>
</reference>
<evidence type="ECO:0000313" key="1">
    <source>
        <dbReference type="EMBL" id="KAF8789585.1"/>
    </source>
</evidence>
<evidence type="ECO:0000313" key="2">
    <source>
        <dbReference type="Proteomes" id="UP000807504"/>
    </source>
</evidence>
<proteinExistence type="predicted"/>
<comment type="caution">
    <text evidence="1">The sequence shown here is derived from an EMBL/GenBank/DDBJ whole genome shotgun (WGS) entry which is preliminary data.</text>
</comment>
<protein>
    <submittedName>
        <fullName evidence="1">Uncharacterized protein</fullName>
    </submittedName>
</protein>
<name>A0A8T0FGR4_ARGBR</name>
<organism evidence="1 2">
    <name type="scientific">Argiope bruennichi</name>
    <name type="common">Wasp spider</name>
    <name type="synonym">Aranea bruennichi</name>
    <dbReference type="NCBI Taxonomy" id="94029"/>
    <lineage>
        <taxon>Eukaryota</taxon>
        <taxon>Metazoa</taxon>
        <taxon>Ecdysozoa</taxon>
        <taxon>Arthropoda</taxon>
        <taxon>Chelicerata</taxon>
        <taxon>Arachnida</taxon>
        <taxon>Araneae</taxon>
        <taxon>Araneomorphae</taxon>
        <taxon>Entelegynae</taxon>
        <taxon>Araneoidea</taxon>
        <taxon>Araneidae</taxon>
        <taxon>Argiope</taxon>
    </lineage>
</organism>
<sequence length="77" mass="8559">MLNEWMVGHGGFHLLCVLNHCHISKLTKTRVVRCAPMLTDSSTVIEGPLTIPSQIKAHSQRSLNAARKEIAWLRSAP</sequence>
<keyword evidence="2" id="KW-1185">Reference proteome</keyword>
<accession>A0A8T0FGR4</accession>
<dbReference type="EMBL" id="JABXBU010000012">
    <property type="protein sequence ID" value="KAF8789585.1"/>
    <property type="molecule type" value="Genomic_DNA"/>
</dbReference>
<dbReference type="AlphaFoldDB" id="A0A8T0FGR4"/>
<dbReference type="Proteomes" id="UP000807504">
    <property type="component" value="Unassembled WGS sequence"/>
</dbReference>
<reference evidence="1" key="2">
    <citation type="submission" date="2020-06" db="EMBL/GenBank/DDBJ databases">
        <authorList>
            <person name="Sheffer M."/>
        </authorList>
    </citation>
    <scope>NUCLEOTIDE SEQUENCE</scope>
</reference>